<dbReference type="InParanoid" id="A0A136IJX2"/>
<proteinExistence type="predicted"/>
<dbReference type="AlphaFoldDB" id="A0A136IJX2"/>
<organism evidence="2 3">
    <name type="scientific">Microdochium bolleyi</name>
    <dbReference type="NCBI Taxonomy" id="196109"/>
    <lineage>
        <taxon>Eukaryota</taxon>
        <taxon>Fungi</taxon>
        <taxon>Dikarya</taxon>
        <taxon>Ascomycota</taxon>
        <taxon>Pezizomycotina</taxon>
        <taxon>Sordariomycetes</taxon>
        <taxon>Xylariomycetidae</taxon>
        <taxon>Xylariales</taxon>
        <taxon>Microdochiaceae</taxon>
        <taxon>Microdochium</taxon>
    </lineage>
</organism>
<feature type="region of interest" description="Disordered" evidence="1">
    <location>
        <begin position="1"/>
        <end position="24"/>
    </location>
</feature>
<protein>
    <submittedName>
        <fullName evidence="2">Uncharacterized protein</fullName>
    </submittedName>
</protein>
<feature type="region of interest" description="Disordered" evidence="1">
    <location>
        <begin position="53"/>
        <end position="72"/>
    </location>
</feature>
<name>A0A136IJX2_9PEZI</name>
<keyword evidence="3" id="KW-1185">Reference proteome</keyword>
<evidence type="ECO:0000256" key="1">
    <source>
        <dbReference type="SAM" id="MobiDB-lite"/>
    </source>
</evidence>
<evidence type="ECO:0000313" key="3">
    <source>
        <dbReference type="Proteomes" id="UP000070501"/>
    </source>
</evidence>
<dbReference type="EMBL" id="KQ964289">
    <property type="protein sequence ID" value="KXJ85246.1"/>
    <property type="molecule type" value="Genomic_DNA"/>
</dbReference>
<reference evidence="3" key="1">
    <citation type="submission" date="2016-02" db="EMBL/GenBank/DDBJ databases">
        <title>Draft genome sequence of Microdochium bolleyi, a fungal endophyte of beachgrass.</title>
        <authorList>
            <consortium name="DOE Joint Genome Institute"/>
            <person name="David A.S."/>
            <person name="May G."/>
            <person name="Haridas S."/>
            <person name="Lim J."/>
            <person name="Wang M."/>
            <person name="Labutti K."/>
            <person name="Lipzen A."/>
            <person name="Barry K."/>
            <person name="Grigoriev I.V."/>
        </authorList>
    </citation>
    <scope>NUCLEOTIDE SEQUENCE [LARGE SCALE GENOMIC DNA]</scope>
    <source>
        <strain evidence="3">J235TASD1</strain>
    </source>
</reference>
<sequence>MSHPQKLVQNARSPRKAADTNQRGPPVMVPLLLSAGCVSASFQAWATCGSWRTGASRPRPTPGRRCKRQSTAERSVGRPELCHICGGVVNKQHAMVNRSYRFVDLPAWRRNGGAVMQAGFSVKAGKCRRADSLVLPDRGKYDLSELDGEAYGEMQSSSSTVSIGHSSMSKVFSRRRPISRSGTGGLRT</sequence>
<accession>A0A136IJX2</accession>
<dbReference type="Proteomes" id="UP000070501">
    <property type="component" value="Unassembled WGS sequence"/>
</dbReference>
<evidence type="ECO:0000313" key="2">
    <source>
        <dbReference type="EMBL" id="KXJ85246.1"/>
    </source>
</evidence>
<gene>
    <name evidence="2" type="ORF">Micbo1qcDRAFT_180995</name>
</gene>